<feature type="transmembrane region" description="Helical" evidence="1">
    <location>
        <begin position="150"/>
        <end position="167"/>
    </location>
</feature>
<proteinExistence type="predicted"/>
<evidence type="ECO:0000313" key="3">
    <source>
        <dbReference type="Proteomes" id="UP000308539"/>
    </source>
</evidence>
<feature type="transmembrane region" description="Helical" evidence="1">
    <location>
        <begin position="77"/>
        <end position="100"/>
    </location>
</feature>
<keyword evidence="1" id="KW-1133">Transmembrane helix</keyword>
<feature type="transmembrane region" description="Helical" evidence="1">
    <location>
        <begin position="120"/>
        <end position="138"/>
    </location>
</feature>
<keyword evidence="3" id="KW-1185">Reference proteome</keyword>
<keyword evidence="1" id="KW-0472">Membrane</keyword>
<comment type="caution">
    <text evidence="2">The sequence shown here is derived from an EMBL/GenBank/DDBJ whole genome shotgun (WGS) entry which is preliminary data.</text>
</comment>
<reference evidence="2 3" key="1">
    <citation type="submission" date="2019-04" db="EMBL/GenBank/DDBJ databases">
        <title>Lysinibacillus genome sequencing.</title>
        <authorList>
            <person name="Dunlap C."/>
        </authorList>
    </citation>
    <scope>NUCLEOTIDE SEQUENCE [LARGE SCALE GENOMIC DNA]</scope>
    <source>
        <strain evidence="2 3">NBRC 109424</strain>
    </source>
</reference>
<organism evidence="2 3">
    <name type="scientific">Lysinibacillus varians</name>
    <dbReference type="NCBI Taxonomy" id="1145276"/>
    <lineage>
        <taxon>Bacteria</taxon>
        <taxon>Bacillati</taxon>
        <taxon>Bacillota</taxon>
        <taxon>Bacilli</taxon>
        <taxon>Bacillales</taxon>
        <taxon>Bacillaceae</taxon>
        <taxon>Lysinibacillus</taxon>
    </lineage>
</organism>
<dbReference type="RefSeq" id="WP_025219753.1">
    <property type="nucleotide sequence ID" value="NZ_CP006837.1"/>
</dbReference>
<gene>
    <name evidence="2" type="ORF">FC752_22095</name>
</gene>
<accession>A0ABY2T4A6</accession>
<evidence type="ECO:0008006" key="4">
    <source>
        <dbReference type="Google" id="ProtNLM"/>
    </source>
</evidence>
<dbReference type="EMBL" id="SZPV01000060">
    <property type="protein sequence ID" value="TKI51334.1"/>
    <property type="molecule type" value="Genomic_DNA"/>
</dbReference>
<dbReference type="Proteomes" id="UP000308539">
    <property type="component" value="Unassembled WGS sequence"/>
</dbReference>
<evidence type="ECO:0000256" key="1">
    <source>
        <dbReference type="SAM" id="Phobius"/>
    </source>
</evidence>
<evidence type="ECO:0000313" key="2">
    <source>
        <dbReference type="EMBL" id="TKI51334.1"/>
    </source>
</evidence>
<feature type="transmembrane region" description="Helical" evidence="1">
    <location>
        <begin position="20"/>
        <end position="45"/>
    </location>
</feature>
<protein>
    <recommendedName>
        <fullName evidence="4">DUF2975 domain-containing protein</fullName>
    </recommendedName>
</protein>
<keyword evidence="1" id="KW-0812">Transmembrane</keyword>
<sequence>MKSFDIKENKRNIKKETKVYLLTLILFILGMMLIGVFCYLLSLFASLSLSGKIPVWEVYMKFFNFRERQIEELFAEFTIQFFAFFSLFSVLIYAGIFYLLKKIELIRNNYEDLREQIYDALTMLIFLFGFLPLMLKFSMENDYETIIKEIDITFLTFMIGLLPPYLYSSFSKIYYSIEEKQFSKSLINHMEKKINNNQ</sequence>
<name>A0ABY2T4A6_9BACI</name>